<evidence type="ECO:0000256" key="5">
    <source>
        <dbReference type="ARBA" id="ARBA00022519"/>
    </source>
</evidence>
<comment type="function">
    <text evidence="10">Proposed to synthesize NOD factor fatty acyl chain. Involved in the synthesis of a highly unsaturated fatty acid moiety, which forms part of a lipo-oligosaccharide that is responsible for host specificity.</text>
</comment>
<evidence type="ECO:0000256" key="1">
    <source>
        <dbReference type="ARBA" id="ARBA00004533"/>
    </source>
</evidence>
<dbReference type="SUPFAM" id="SSF53901">
    <property type="entry name" value="Thiolase-like"/>
    <property type="match status" value="1"/>
</dbReference>
<dbReference type="GO" id="GO:0005886">
    <property type="term" value="C:plasma membrane"/>
    <property type="evidence" value="ECO:0007669"/>
    <property type="project" value="UniProtKB-SubCell"/>
</dbReference>
<dbReference type="STRING" id="1308866.J416_06490"/>
<feature type="domain" description="Ketosynthase family 3 (KS3)" evidence="14">
    <location>
        <begin position="1"/>
        <end position="399"/>
    </location>
</feature>
<dbReference type="CDD" id="cd00834">
    <property type="entry name" value="KAS_I_II"/>
    <property type="match status" value="1"/>
</dbReference>
<evidence type="ECO:0000256" key="8">
    <source>
        <dbReference type="ARBA" id="ARBA00022989"/>
    </source>
</evidence>
<dbReference type="Pfam" id="PF00109">
    <property type="entry name" value="ketoacyl-synt"/>
    <property type="match status" value="1"/>
</dbReference>
<dbReference type="InterPro" id="IPR016039">
    <property type="entry name" value="Thiolase-like"/>
</dbReference>
<keyword evidence="3" id="KW-0536">Nodulation</keyword>
<evidence type="ECO:0000259" key="14">
    <source>
        <dbReference type="PROSITE" id="PS52004"/>
    </source>
</evidence>
<dbReference type="PATRIC" id="fig|1308866.3.peg.1310"/>
<evidence type="ECO:0000256" key="4">
    <source>
        <dbReference type="ARBA" id="ARBA00022475"/>
    </source>
</evidence>
<gene>
    <name evidence="15" type="ORF">J416_06490</name>
</gene>
<keyword evidence="6 13" id="KW-0808">Transferase</keyword>
<evidence type="ECO:0000256" key="3">
    <source>
        <dbReference type="ARBA" id="ARBA00022458"/>
    </source>
</evidence>
<dbReference type="AlphaFoldDB" id="N4WS88"/>
<dbReference type="RefSeq" id="WP_003466884.1">
    <property type="nucleotide sequence ID" value="NZ_APML01000020.1"/>
</dbReference>
<dbReference type="SMART" id="SM00825">
    <property type="entry name" value="PKS_KS"/>
    <property type="match status" value="1"/>
</dbReference>
<dbReference type="Pfam" id="PF02801">
    <property type="entry name" value="Ketoacyl-synt_C"/>
    <property type="match status" value="1"/>
</dbReference>
<reference evidence="15 16" key="1">
    <citation type="submission" date="2013-03" db="EMBL/GenBank/DDBJ databases">
        <title>Draft genome sequence of Gracibacillus halophilus YIM-C55.5, a moderately halophilic and thermophilic organism from the Xiaochaidamu salt lake.</title>
        <authorList>
            <person name="Sugumar T."/>
            <person name="Polireddy D.R."/>
            <person name="Antony A."/>
            <person name="Madhava Y.R."/>
            <person name="Sivakumar N."/>
        </authorList>
    </citation>
    <scope>NUCLEOTIDE SEQUENCE [LARGE SCALE GENOMIC DNA]</scope>
    <source>
        <strain evidence="15 16">YIM-C55.5</strain>
    </source>
</reference>
<evidence type="ECO:0000313" key="15">
    <source>
        <dbReference type="EMBL" id="ENH97260.1"/>
    </source>
</evidence>
<evidence type="ECO:0000256" key="7">
    <source>
        <dbReference type="ARBA" id="ARBA00022692"/>
    </source>
</evidence>
<dbReference type="InterPro" id="IPR014030">
    <property type="entry name" value="Ketoacyl_synth_N"/>
</dbReference>
<organism evidence="15 16">
    <name type="scientific">Gracilibacillus halophilus YIM-C55.5</name>
    <dbReference type="NCBI Taxonomy" id="1308866"/>
    <lineage>
        <taxon>Bacteria</taxon>
        <taxon>Bacillati</taxon>
        <taxon>Bacillota</taxon>
        <taxon>Bacilli</taxon>
        <taxon>Bacillales</taxon>
        <taxon>Bacillaceae</taxon>
        <taxon>Gracilibacillus</taxon>
    </lineage>
</organism>
<name>N4WS88_9BACI</name>
<comment type="subcellular location">
    <subcellularLocation>
        <location evidence="1">Cell inner membrane</location>
    </subcellularLocation>
</comment>
<accession>N4WS88</accession>
<dbReference type="GO" id="GO:0006633">
    <property type="term" value="P:fatty acid biosynthetic process"/>
    <property type="evidence" value="ECO:0007669"/>
    <property type="project" value="TreeGrafter"/>
</dbReference>
<evidence type="ECO:0000256" key="11">
    <source>
        <dbReference type="ARBA" id="ARBA00039445"/>
    </source>
</evidence>
<dbReference type="Gene3D" id="3.40.47.10">
    <property type="match status" value="1"/>
</dbReference>
<evidence type="ECO:0000256" key="9">
    <source>
        <dbReference type="ARBA" id="ARBA00023136"/>
    </source>
</evidence>
<dbReference type="eggNOG" id="COG0304">
    <property type="taxonomic scope" value="Bacteria"/>
</dbReference>
<keyword evidence="5" id="KW-0997">Cell inner membrane</keyword>
<proteinExistence type="inferred from homology"/>
<evidence type="ECO:0000313" key="16">
    <source>
        <dbReference type="Proteomes" id="UP000012283"/>
    </source>
</evidence>
<evidence type="ECO:0000256" key="6">
    <source>
        <dbReference type="ARBA" id="ARBA00022679"/>
    </source>
</evidence>
<dbReference type="InterPro" id="IPR020841">
    <property type="entry name" value="PKS_Beta-ketoAc_synthase_dom"/>
</dbReference>
<keyword evidence="9" id="KW-0472">Membrane</keyword>
<keyword evidence="16" id="KW-1185">Reference proteome</keyword>
<evidence type="ECO:0000256" key="2">
    <source>
        <dbReference type="ARBA" id="ARBA00008467"/>
    </source>
</evidence>
<keyword evidence="4" id="KW-1003">Cell membrane</keyword>
<dbReference type="InterPro" id="IPR014031">
    <property type="entry name" value="Ketoacyl_synth_C"/>
</dbReference>
<comment type="caution">
    <text evidence="15">The sequence shown here is derived from an EMBL/GenBank/DDBJ whole genome shotgun (WGS) entry which is preliminary data.</text>
</comment>
<comment type="similarity">
    <text evidence="2 13">Belongs to the thiolase-like superfamily. Beta-ketoacyl-ACP synthases family.</text>
</comment>
<dbReference type="GO" id="GO:0004315">
    <property type="term" value="F:3-oxoacyl-[acyl-carrier-protein] synthase activity"/>
    <property type="evidence" value="ECO:0007669"/>
    <property type="project" value="TreeGrafter"/>
</dbReference>
<dbReference type="PROSITE" id="PS52004">
    <property type="entry name" value="KS3_2"/>
    <property type="match status" value="1"/>
</dbReference>
<dbReference type="Proteomes" id="UP000012283">
    <property type="component" value="Unassembled WGS sequence"/>
</dbReference>
<dbReference type="EMBL" id="APML01000020">
    <property type="protein sequence ID" value="ENH97260.1"/>
    <property type="molecule type" value="Genomic_DNA"/>
</dbReference>
<evidence type="ECO:0000256" key="13">
    <source>
        <dbReference type="RuleBase" id="RU003694"/>
    </source>
</evidence>
<protein>
    <recommendedName>
        <fullName evidence="11">Nodulation protein E</fullName>
    </recommendedName>
    <alternativeName>
        <fullName evidence="12">Host-specificity of nodulation protein B</fullName>
    </alternativeName>
</protein>
<keyword evidence="7" id="KW-0812">Transmembrane</keyword>
<dbReference type="PANTHER" id="PTHR11712:SF352">
    <property type="entry name" value="3-OXOACYL-[ACYL-CARRIER-PROTEIN] SYNTHASE"/>
    <property type="match status" value="1"/>
</dbReference>
<dbReference type="OrthoDB" id="9808669at2"/>
<sequence>MNRVVVTGIGIVSPNGITRELTWESIVNLERGIKPSSHDNTNFSGKVDDNFNEELTSKDKRYMDRCTQMALIASREAVRNANLEINEGNCEHISVFVGSSVGGIGALADEFGAAAVHGVDQMTMLVIPRNLINMITANISIDLGIKGESLAYSLACASGTVAIGEAFKKIKNGDQKVIVAGGVDACVIPQVIEAFRKLRALTSAKSVEKASIPFSKERTGFVISEGTAFLVLEELEHAKQRGVDIYCELDGYGGSSDAYSLLAPHLTGITKCMENAIADANCNFEEIEYINAHGTSTKLNDLYESKAIKNLFSHDPVVASTKAIHGHSLGGVGAIETALCAMMIKRRVLIPTINVSKEDVDEEIETNLLLAKITPYQGGKVLTNSFAFGGHNASLLLSNYKEEI</sequence>
<dbReference type="InterPro" id="IPR000794">
    <property type="entry name" value="Beta-ketoacyl_synthase"/>
</dbReference>
<keyword evidence="8" id="KW-1133">Transmembrane helix</keyword>
<dbReference type="PANTHER" id="PTHR11712">
    <property type="entry name" value="POLYKETIDE SYNTHASE-RELATED"/>
    <property type="match status" value="1"/>
</dbReference>
<evidence type="ECO:0000256" key="10">
    <source>
        <dbReference type="ARBA" id="ARBA00037576"/>
    </source>
</evidence>
<evidence type="ECO:0000256" key="12">
    <source>
        <dbReference type="ARBA" id="ARBA00041756"/>
    </source>
</evidence>